<dbReference type="OrthoDB" id="9797825at2"/>
<proteinExistence type="inferred from homology"/>
<evidence type="ECO:0000313" key="5">
    <source>
        <dbReference type="Proteomes" id="UP000199118"/>
    </source>
</evidence>
<evidence type="ECO:0000256" key="1">
    <source>
        <dbReference type="ARBA" id="ARBA00008231"/>
    </source>
</evidence>
<dbReference type="STRING" id="356660.SAMN05444336_107122"/>
<keyword evidence="5" id="KW-1185">Reference proteome</keyword>
<dbReference type="SUPFAM" id="SSF160909">
    <property type="entry name" value="ATP12-like"/>
    <property type="match status" value="1"/>
</dbReference>
<dbReference type="GO" id="GO:0043461">
    <property type="term" value="P:proton-transporting ATP synthase complex assembly"/>
    <property type="evidence" value="ECO:0007669"/>
    <property type="project" value="InterPro"/>
</dbReference>
<organism evidence="4 5">
    <name type="scientific">Albimonas donghaensis</name>
    <dbReference type="NCBI Taxonomy" id="356660"/>
    <lineage>
        <taxon>Bacteria</taxon>
        <taxon>Pseudomonadati</taxon>
        <taxon>Pseudomonadota</taxon>
        <taxon>Alphaproteobacteria</taxon>
        <taxon>Rhodobacterales</taxon>
        <taxon>Paracoccaceae</taxon>
        <taxon>Albimonas</taxon>
    </lineage>
</organism>
<dbReference type="Proteomes" id="UP000199118">
    <property type="component" value="Unassembled WGS sequence"/>
</dbReference>
<evidence type="ECO:0000313" key="4">
    <source>
        <dbReference type="EMBL" id="SDX62081.1"/>
    </source>
</evidence>
<protein>
    <submittedName>
        <fullName evidence="4">Chaperone required for the assembly of the F1-ATPase</fullName>
    </submittedName>
</protein>
<evidence type="ECO:0000256" key="2">
    <source>
        <dbReference type="ARBA" id="ARBA00022946"/>
    </source>
</evidence>
<gene>
    <name evidence="4" type="ORF">SAMN05444336_107122</name>
</gene>
<dbReference type="PANTHER" id="PTHR21013">
    <property type="entry name" value="ATP SYNTHASE MITOCHONDRIAL F1 COMPLEX ASSEMBLY FACTOR 2/ATP12 PROTEIN, MITOCHONDRIAL PRECURSOR"/>
    <property type="match status" value="1"/>
</dbReference>
<dbReference type="Gene3D" id="3.30.2180.10">
    <property type="entry name" value="ATP12-like"/>
    <property type="match status" value="1"/>
</dbReference>
<keyword evidence="3" id="KW-0143">Chaperone</keyword>
<dbReference type="InterPro" id="IPR023335">
    <property type="entry name" value="ATP12_ortho_dom_sf"/>
</dbReference>
<name>A0A1H3D6P7_9RHOB</name>
<dbReference type="Pfam" id="PF07542">
    <property type="entry name" value="ATP12"/>
    <property type="match status" value="1"/>
</dbReference>
<dbReference type="RefSeq" id="WP_092683945.1">
    <property type="nucleotide sequence ID" value="NZ_FNMZ01000007.1"/>
</dbReference>
<reference evidence="4 5" key="1">
    <citation type="submission" date="2016-10" db="EMBL/GenBank/DDBJ databases">
        <authorList>
            <person name="de Groot N.N."/>
        </authorList>
    </citation>
    <scope>NUCLEOTIDE SEQUENCE [LARGE SCALE GENOMIC DNA]</scope>
    <source>
        <strain evidence="4 5">DSM 17890</strain>
    </source>
</reference>
<dbReference type="Gene3D" id="1.10.3580.10">
    <property type="entry name" value="ATP12 ATPase"/>
    <property type="match status" value="1"/>
</dbReference>
<dbReference type="InterPro" id="IPR011419">
    <property type="entry name" value="ATP12_ATP_synth-F1-assembly"/>
</dbReference>
<comment type="similarity">
    <text evidence="1">Belongs to the ATP12 family.</text>
</comment>
<evidence type="ECO:0000256" key="3">
    <source>
        <dbReference type="ARBA" id="ARBA00023186"/>
    </source>
</evidence>
<sequence length="239" mass="25205">MAVAGAAPKRFWTEAACLPAGDGAGWAVELDGKPLRTPGGAALVAPTRALGDATAAEWNAQGEMLDPATLPLTRALNTVIDRVSAHKAEVVGMIAEFGGSDLLCYRAPHPRPLTARQAEAWDPWVAWAETRHGARLICAEGVMHVAQDPAALAALTAAVEAHDAYRLAALHELVTLSGSLVIGLAVSEGALEAEAGWRLSRLDEDFQAEHWGEDAEAAEVAALKRADFLQARRLLDLLG</sequence>
<accession>A0A1H3D6P7</accession>
<dbReference type="InterPro" id="IPR042272">
    <property type="entry name" value="ATP12_ATP_synth-F1-assembly_N"/>
</dbReference>
<dbReference type="AlphaFoldDB" id="A0A1H3D6P7"/>
<keyword evidence="2" id="KW-0809">Transit peptide</keyword>
<dbReference type="PANTHER" id="PTHR21013:SF10">
    <property type="entry name" value="ATP SYNTHASE MITOCHONDRIAL F1 COMPLEX ASSEMBLY FACTOR 2"/>
    <property type="match status" value="1"/>
</dbReference>
<dbReference type="EMBL" id="FNMZ01000007">
    <property type="protein sequence ID" value="SDX62081.1"/>
    <property type="molecule type" value="Genomic_DNA"/>
</dbReference>